<dbReference type="PANTHER" id="PTHR31379">
    <property type="entry name" value="F-BOX C PROTEIN-RELATED-RELATED"/>
    <property type="match status" value="1"/>
</dbReference>
<dbReference type="AlphaFoldDB" id="A0A2G5SVS3"/>
<comment type="caution">
    <text evidence="2">The sequence shown here is derived from an EMBL/GenBank/DDBJ whole genome shotgun (WGS) entry which is preliminary data.</text>
</comment>
<evidence type="ECO:0000313" key="2">
    <source>
        <dbReference type="EMBL" id="PIC19120.1"/>
    </source>
</evidence>
<feature type="compositionally biased region" description="Acidic residues" evidence="1">
    <location>
        <begin position="443"/>
        <end position="466"/>
    </location>
</feature>
<name>A0A2G5SVS3_9PELO</name>
<reference evidence="3" key="1">
    <citation type="submission" date="2017-10" db="EMBL/GenBank/DDBJ databases">
        <title>Rapid genome shrinkage in a self-fertile nematode reveals novel sperm competition proteins.</title>
        <authorList>
            <person name="Yin D."/>
            <person name="Schwarz E.M."/>
            <person name="Thomas C.G."/>
            <person name="Felde R.L."/>
            <person name="Korf I.F."/>
            <person name="Cutter A.D."/>
            <person name="Schartner C.M."/>
            <person name="Ralston E.J."/>
            <person name="Meyer B.J."/>
            <person name="Haag E.S."/>
        </authorList>
    </citation>
    <scope>NUCLEOTIDE SEQUENCE [LARGE SCALE GENOMIC DNA]</scope>
    <source>
        <strain evidence="3">JU1422</strain>
    </source>
</reference>
<dbReference type="EMBL" id="PDUG01000006">
    <property type="protein sequence ID" value="PIC19120.1"/>
    <property type="molecule type" value="Genomic_DNA"/>
</dbReference>
<sequence length="519" mass="60490">MKLPAKPVKHKLITDQTPLTYPTSKCVTEYLDVNFRLKLSLNNSAFRDIHKLVPLKIGKLFLTGKTFRINDVEYSIELHREEKDGFIYEPMDADVDMHGFRYEKGWYNKMMPGDVAVGDPTSFESTEYNKSRSGHRRNSLLYSVFENIFGLIKTRSEDEKLELKKTIRNGLEQLLPHYHLRNNKRRDFKGTVQLIKYTIGEEEETVMHLAEYTKPLCMTLKHILNMMFGNRKEPVSVNYMSFDGEVPVRLPVGVKFKVNHLEILQRFRDLIGPIKTIIHKSSPCLRAPSLHINTRKFSEDKRRQLAHDMAYAENRWIVREPILEEFVAKLPNNVIPNGIYIFYHCCFQNFEFKFMMDSWMRYGREENSHLEIFFQTSSTADWCFSKLQGTFRSRTTSRRVLIPTKDDKSILVIKHDVSTEYGFGKLTFGEIRNDEIGPPGPDEIMDSDESDHEDSDEDDVDEEDVADQNGVNNMGNDVSMDEEDVGNDHNNFNEDENREVLIGREGLNQRNDEPIVNEM</sequence>
<evidence type="ECO:0000256" key="1">
    <source>
        <dbReference type="SAM" id="MobiDB-lite"/>
    </source>
</evidence>
<dbReference type="Pfam" id="PF12078">
    <property type="entry name" value="DUF3557"/>
    <property type="match status" value="1"/>
</dbReference>
<keyword evidence="3" id="KW-1185">Reference proteome</keyword>
<organism evidence="2 3">
    <name type="scientific">Caenorhabditis nigoni</name>
    <dbReference type="NCBI Taxonomy" id="1611254"/>
    <lineage>
        <taxon>Eukaryota</taxon>
        <taxon>Metazoa</taxon>
        <taxon>Ecdysozoa</taxon>
        <taxon>Nematoda</taxon>
        <taxon>Chromadorea</taxon>
        <taxon>Rhabditida</taxon>
        <taxon>Rhabditina</taxon>
        <taxon>Rhabditomorpha</taxon>
        <taxon>Rhabditoidea</taxon>
        <taxon>Rhabditidae</taxon>
        <taxon>Peloderinae</taxon>
        <taxon>Caenorhabditis</taxon>
    </lineage>
</organism>
<protein>
    <submittedName>
        <fullName evidence="2">Uncharacterized protein</fullName>
    </submittedName>
</protein>
<proteinExistence type="predicted"/>
<accession>A0A2G5SVS3</accession>
<dbReference type="Proteomes" id="UP000230233">
    <property type="component" value="Chromosome X"/>
</dbReference>
<gene>
    <name evidence="2" type="primary">Cnig_chr_X.g24773</name>
    <name evidence="2" type="ORF">B9Z55_024773</name>
</gene>
<dbReference type="InterPro" id="IPR021942">
    <property type="entry name" value="DUF3557"/>
</dbReference>
<feature type="region of interest" description="Disordered" evidence="1">
    <location>
        <begin position="430"/>
        <end position="519"/>
    </location>
</feature>
<evidence type="ECO:0000313" key="3">
    <source>
        <dbReference type="Proteomes" id="UP000230233"/>
    </source>
</evidence>
<dbReference type="PANTHER" id="PTHR31379:SF1">
    <property type="entry name" value="F-BOX C PROTEIN-RELATED"/>
    <property type="match status" value="1"/>
</dbReference>